<dbReference type="InterPro" id="IPR003425">
    <property type="entry name" value="CCB3/YggT"/>
</dbReference>
<evidence type="ECO:0000313" key="2">
    <source>
        <dbReference type="EMBL" id="MDR6891311.1"/>
    </source>
</evidence>
<evidence type="ECO:0000313" key="3">
    <source>
        <dbReference type="Proteomes" id="UP001247307"/>
    </source>
</evidence>
<organism evidence="2 3">
    <name type="scientific">Falsarthrobacter nasiphocae</name>
    <dbReference type="NCBI Taxonomy" id="189863"/>
    <lineage>
        <taxon>Bacteria</taxon>
        <taxon>Bacillati</taxon>
        <taxon>Actinomycetota</taxon>
        <taxon>Actinomycetes</taxon>
        <taxon>Micrococcales</taxon>
        <taxon>Micrococcaceae</taxon>
        <taxon>Falsarthrobacter</taxon>
    </lineage>
</organism>
<accession>A0AAE3YFZ0</accession>
<feature type="transmembrane region" description="Helical" evidence="1">
    <location>
        <begin position="12"/>
        <end position="33"/>
    </location>
</feature>
<name>A0AAE3YFZ0_9MICC</name>
<keyword evidence="1" id="KW-0812">Transmembrane</keyword>
<proteinExistence type="predicted"/>
<keyword evidence="1" id="KW-0472">Membrane</keyword>
<dbReference type="Proteomes" id="UP001247307">
    <property type="component" value="Unassembled WGS sequence"/>
</dbReference>
<protein>
    <submittedName>
        <fullName evidence="2">YggT family protein</fullName>
    </submittedName>
</protein>
<dbReference type="AlphaFoldDB" id="A0AAE3YFZ0"/>
<dbReference type="Pfam" id="PF02325">
    <property type="entry name" value="CCB3_YggT"/>
    <property type="match status" value="1"/>
</dbReference>
<gene>
    <name evidence="2" type="ORF">J2S35_000251</name>
</gene>
<comment type="caution">
    <text evidence="2">The sequence shown here is derived from an EMBL/GenBank/DDBJ whole genome shotgun (WGS) entry which is preliminary data.</text>
</comment>
<dbReference type="EMBL" id="JAVDUI010000001">
    <property type="protein sequence ID" value="MDR6891311.1"/>
    <property type="molecule type" value="Genomic_DNA"/>
</dbReference>
<dbReference type="GO" id="GO:0016020">
    <property type="term" value="C:membrane"/>
    <property type="evidence" value="ECO:0007669"/>
    <property type="project" value="InterPro"/>
</dbReference>
<evidence type="ECO:0000256" key="1">
    <source>
        <dbReference type="SAM" id="Phobius"/>
    </source>
</evidence>
<keyword evidence="3" id="KW-1185">Reference proteome</keyword>
<dbReference type="RefSeq" id="WP_309848955.1">
    <property type="nucleotide sequence ID" value="NZ_BAAAIU010000004.1"/>
</dbReference>
<keyword evidence="1" id="KW-1133">Transmembrane helix</keyword>
<reference evidence="2" key="1">
    <citation type="submission" date="2023-07" db="EMBL/GenBank/DDBJ databases">
        <title>Sequencing the genomes of 1000 actinobacteria strains.</title>
        <authorList>
            <person name="Klenk H.-P."/>
        </authorList>
    </citation>
    <scope>NUCLEOTIDE SEQUENCE</scope>
    <source>
        <strain evidence="2">DSM 13988</strain>
    </source>
</reference>
<sequence>MLFVITGILNVVLALFSYALLSRIVLDFIVGFAPGWRPKGFVLVFASAVYAVTDKPLAWVRRVVPPLSLGGVSLDLGFLLLYFAVNAVRIFLPLPA</sequence>
<feature type="transmembrane region" description="Helical" evidence="1">
    <location>
        <begin position="72"/>
        <end position="92"/>
    </location>
</feature>